<accession>A0A3D9V7R7</accession>
<proteinExistence type="predicted"/>
<evidence type="ECO:0000313" key="2">
    <source>
        <dbReference type="Proteomes" id="UP000256485"/>
    </source>
</evidence>
<dbReference type="RefSeq" id="WP_115849872.1">
    <property type="nucleotide sequence ID" value="NZ_QTUC01000001.1"/>
</dbReference>
<dbReference type="InterPro" id="IPR029058">
    <property type="entry name" value="AB_hydrolase_fold"/>
</dbReference>
<dbReference type="Gene3D" id="3.40.50.1820">
    <property type="entry name" value="alpha/beta hydrolase"/>
    <property type="match status" value="1"/>
</dbReference>
<sequence length="285" mass="31215">MTWDARPPLIPRLPFQTRVGLASTAGDHTLDRPLASSTVLLEQPIEPLLVELPPGRRDLHQCAGLPWLVMVHALGENRTGTNYWQAQAARIIAAADIVVARFDLSGHGESLAGMDVRTWLRQCADAVTIARRHRARSVHMTARGLHAALLAGQDLDGVRIAVFPPRPDQLRWWSSVRDRVDSELLEVDFSPGGEERTFWEACGADTSRLRGFRVPVGVLRDLVTPFLEGSVAWTVAVTSSRESTGTLVCGGGPLTRLESERSGLAHLLREYLARVTARGNGGERS</sequence>
<protein>
    <recommendedName>
        <fullName evidence="3">Alpha/beta hydrolase family protein</fullName>
    </recommendedName>
</protein>
<gene>
    <name evidence="1" type="ORF">DFJ64_1600</name>
</gene>
<dbReference type="OrthoDB" id="9780269at2"/>
<keyword evidence="2" id="KW-1185">Reference proteome</keyword>
<dbReference type="AlphaFoldDB" id="A0A3D9V7R7"/>
<dbReference type="EMBL" id="QTUC01000001">
    <property type="protein sequence ID" value="REF36200.1"/>
    <property type="molecule type" value="Genomic_DNA"/>
</dbReference>
<organism evidence="1 2">
    <name type="scientific">Thermasporomyces composti</name>
    <dbReference type="NCBI Taxonomy" id="696763"/>
    <lineage>
        <taxon>Bacteria</taxon>
        <taxon>Bacillati</taxon>
        <taxon>Actinomycetota</taxon>
        <taxon>Actinomycetes</taxon>
        <taxon>Propionibacteriales</taxon>
        <taxon>Nocardioidaceae</taxon>
        <taxon>Thermasporomyces</taxon>
    </lineage>
</organism>
<dbReference type="SUPFAM" id="SSF53474">
    <property type="entry name" value="alpha/beta-Hydrolases"/>
    <property type="match status" value="1"/>
</dbReference>
<reference evidence="1 2" key="1">
    <citation type="submission" date="2018-08" db="EMBL/GenBank/DDBJ databases">
        <title>Sequencing the genomes of 1000 actinobacteria strains.</title>
        <authorList>
            <person name="Klenk H.-P."/>
        </authorList>
    </citation>
    <scope>NUCLEOTIDE SEQUENCE [LARGE SCALE GENOMIC DNA]</scope>
    <source>
        <strain evidence="1 2">DSM 22891</strain>
    </source>
</reference>
<name>A0A3D9V7R7_THECX</name>
<evidence type="ECO:0000313" key="1">
    <source>
        <dbReference type="EMBL" id="REF36200.1"/>
    </source>
</evidence>
<dbReference type="Proteomes" id="UP000256485">
    <property type="component" value="Unassembled WGS sequence"/>
</dbReference>
<evidence type="ECO:0008006" key="3">
    <source>
        <dbReference type="Google" id="ProtNLM"/>
    </source>
</evidence>
<comment type="caution">
    <text evidence="1">The sequence shown here is derived from an EMBL/GenBank/DDBJ whole genome shotgun (WGS) entry which is preliminary data.</text>
</comment>